<gene>
    <name evidence="1" type="ORF">CFP56_034038</name>
</gene>
<protein>
    <recommendedName>
        <fullName evidence="3">RNase H type-1 domain-containing protein</fullName>
    </recommendedName>
</protein>
<evidence type="ECO:0000313" key="2">
    <source>
        <dbReference type="Proteomes" id="UP000237347"/>
    </source>
</evidence>
<sequence>MARFMPSQDDYKAEIFAIAGWCVWNRRNAIHFNQAFRPIDSICREVGNILQEFIQAREVELSPPRPLVAQQWRPPNLNVYKINFDAAIFRASNLASVGVIVRDNQGTLKATVSKQNLKEQITIRERCEITIWIGGVSVGQRGHQPWRRGDSVNEDFGSEVLVEDKGLVLGLVDDQPFPIKDLRQ</sequence>
<evidence type="ECO:0000313" key="1">
    <source>
        <dbReference type="EMBL" id="KAK7824785.1"/>
    </source>
</evidence>
<name>A0AAW0JDQ1_QUESU</name>
<dbReference type="PANTHER" id="PTHR47074:SF11">
    <property type="entry name" value="REVERSE TRANSCRIPTASE-LIKE PROTEIN"/>
    <property type="match status" value="1"/>
</dbReference>
<dbReference type="EMBL" id="PKMF04000593">
    <property type="protein sequence ID" value="KAK7824785.1"/>
    <property type="molecule type" value="Genomic_DNA"/>
</dbReference>
<keyword evidence="2" id="KW-1185">Reference proteome</keyword>
<evidence type="ECO:0008006" key="3">
    <source>
        <dbReference type="Google" id="ProtNLM"/>
    </source>
</evidence>
<dbReference type="AlphaFoldDB" id="A0AAW0JDQ1"/>
<reference evidence="1 2" key="1">
    <citation type="journal article" date="2018" name="Sci. Data">
        <title>The draft genome sequence of cork oak.</title>
        <authorList>
            <person name="Ramos A.M."/>
            <person name="Usie A."/>
            <person name="Barbosa P."/>
            <person name="Barros P.M."/>
            <person name="Capote T."/>
            <person name="Chaves I."/>
            <person name="Simoes F."/>
            <person name="Abreu I."/>
            <person name="Carrasquinho I."/>
            <person name="Faro C."/>
            <person name="Guimaraes J.B."/>
            <person name="Mendonca D."/>
            <person name="Nobrega F."/>
            <person name="Rodrigues L."/>
            <person name="Saibo N.J.M."/>
            <person name="Varela M.C."/>
            <person name="Egas C."/>
            <person name="Matos J."/>
            <person name="Miguel C.M."/>
            <person name="Oliveira M.M."/>
            <person name="Ricardo C.P."/>
            <person name="Goncalves S."/>
        </authorList>
    </citation>
    <scope>NUCLEOTIDE SEQUENCE [LARGE SCALE GENOMIC DNA]</scope>
    <source>
        <strain evidence="2">cv. HL8</strain>
    </source>
</reference>
<proteinExistence type="predicted"/>
<dbReference type="InterPro" id="IPR052929">
    <property type="entry name" value="RNase_H-like_EbsB-rel"/>
</dbReference>
<accession>A0AAW0JDQ1</accession>
<dbReference type="PANTHER" id="PTHR47074">
    <property type="entry name" value="BNAC02G40300D PROTEIN"/>
    <property type="match status" value="1"/>
</dbReference>
<dbReference type="Proteomes" id="UP000237347">
    <property type="component" value="Unassembled WGS sequence"/>
</dbReference>
<organism evidence="1 2">
    <name type="scientific">Quercus suber</name>
    <name type="common">Cork oak</name>
    <dbReference type="NCBI Taxonomy" id="58331"/>
    <lineage>
        <taxon>Eukaryota</taxon>
        <taxon>Viridiplantae</taxon>
        <taxon>Streptophyta</taxon>
        <taxon>Embryophyta</taxon>
        <taxon>Tracheophyta</taxon>
        <taxon>Spermatophyta</taxon>
        <taxon>Magnoliopsida</taxon>
        <taxon>eudicotyledons</taxon>
        <taxon>Gunneridae</taxon>
        <taxon>Pentapetalae</taxon>
        <taxon>rosids</taxon>
        <taxon>fabids</taxon>
        <taxon>Fagales</taxon>
        <taxon>Fagaceae</taxon>
        <taxon>Quercus</taxon>
    </lineage>
</organism>
<comment type="caution">
    <text evidence="1">The sequence shown here is derived from an EMBL/GenBank/DDBJ whole genome shotgun (WGS) entry which is preliminary data.</text>
</comment>